<dbReference type="SMART" id="SM00088">
    <property type="entry name" value="PINT"/>
    <property type="match status" value="1"/>
</dbReference>
<keyword evidence="8" id="KW-1185">Reference proteome</keyword>
<reference evidence="7" key="1">
    <citation type="submission" date="2023-10" db="EMBL/GenBank/DDBJ databases">
        <authorList>
            <person name="Domelevo Entfellner J.-B."/>
        </authorList>
    </citation>
    <scope>NUCLEOTIDE SEQUENCE</scope>
</reference>
<evidence type="ECO:0000259" key="6">
    <source>
        <dbReference type="PROSITE" id="PS50250"/>
    </source>
</evidence>
<dbReference type="EMBL" id="OY731407">
    <property type="protein sequence ID" value="CAJ1977912.1"/>
    <property type="molecule type" value="Genomic_DNA"/>
</dbReference>
<dbReference type="GO" id="GO:0016282">
    <property type="term" value="C:eukaryotic 43S preinitiation complex"/>
    <property type="evidence" value="ECO:0007669"/>
    <property type="project" value="UniProtKB-UniRule"/>
</dbReference>
<proteinExistence type="inferred from homology"/>
<dbReference type="PANTHER" id="PTHR15350">
    <property type="entry name" value="COP9 SIGNALOSOME COMPLEX SUBUNIT 7/DENDRITIC CELL PROTEIN GA17"/>
    <property type="match status" value="1"/>
</dbReference>
<evidence type="ECO:0000256" key="2">
    <source>
        <dbReference type="ARBA" id="ARBA00022490"/>
    </source>
</evidence>
<accession>A0AA87B895</accession>
<dbReference type="PROSITE" id="PS50250">
    <property type="entry name" value="PCI"/>
    <property type="match status" value="1"/>
</dbReference>
<dbReference type="InterPro" id="IPR036390">
    <property type="entry name" value="WH_DNA-bd_sf"/>
</dbReference>
<evidence type="ECO:0000313" key="8">
    <source>
        <dbReference type="Proteomes" id="UP001189624"/>
    </source>
</evidence>
<comment type="similarity">
    <text evidence="1">Belongs to the CSN7/EIF3M family. CSN7 subfamily.</text>
</comment>
<dbReference type="HAMAP" id="MF_03012">
    <property type="entry name" value="eIF3m"/>
    <property type="match status" value="1"/>
</dbReference>
<sequence>MATVVPTSEEDAALSVVRFVSELAWADAGPEVAEPQVSRLCMEAEEFIVMEKWLELASLMIASAELIFSKVSEKDIESTFTIICNLVTKTANPDEAMEIVKVVTAKLLQQPNEKPAVRLKILINLYNLLETPYCQFYVYMKMLNLAVDGKVTEFIIPSFKKIDNFLKDWKIGIPEQRELFLAISNILKENKSVSKDALKFLTRYLATFSGEDAQVLIEAKEEAAHAIVEFVRAPDIFQCDLLDLPAVAQLEKDAKYGLLYELLKIFLTQRLDAYLDYHAANSTLLKTYGLVHEECIAKMRLMSLVDLNSDASGTIPYELIRDTLRINDDEVELWVVRAITAKLIDCKLDQMNQVVVVSHPTARVFGQHQWQALRTKLVTWRGNVATVISTIQANKVTEDGPQAAQGLVAR</sequence>
<dbReference type="InterPro" id="IPR016024">
    <property type="entry name" value="ARM-type_fold"/>
</dbReference>
<dbReference type="GO" id="GO:0033290">
    <property type="term" value="C:eukaryotic 48S preinitiation complex"/>
    <property type="evidence" value="ECO:0007669"/>
    <property type="project" value="UniProtKB-UniRule"/>
</dbReference>
<evidence type="ECO:0000256" key="5">
    <source>
        <dbReference type="HAMAP-Rule" id="MF_03012"/>
    </source>
</evidence>
<gene>
    <name evidence="7" type="ORF">AYBTSS11_LOCUS30083</name>
</gene>
<dbReference type="PANTHER" id="PTHR15350:SF2">
    <property type="entry name" value="EUKARYOTIC TRANSLATION INITIATION FACTOR 3 SUBUNIT M"/>
    <property type="match status" value="1"/>
</dbReference>
<comment type="subunit">
    <text evidence="5">Component of the eukaryotic translation initiation factor 3 (eIF-3) complex.</text>
</comment>
<comment type="subcellular location">
    <subcellularLocation>
        <location evidence="5">Cytoplasm</location>
    </subcellularLocation>
</comment>
<dbReference type="SUPFAM" id="SSF46785">
    <property type="entry name" value="Winged helix' DNA-binding domain"/>
    <property type="match status" value="1"/>
</dbReference>
<dbReference type="GO" id="GO:0003743">
    <property type="term" value="F:translation initiation factor activity"/>
    <property type="evidence" value="ECO:0007669"/>
    <property type="project" value="UniProtKB-UniRule"/>
</dbReference>
<evidence type="ECO:0000256" key="1">
    <source>
        <dbReference type="ARBA" id="ARBA00008482"/>
    </source>
</evidence>
<comment type="function">
    <text evidence="5">Component of the eukaryotic translation initiation factor 3 (eIF-3) complex, which is involved in protein synthesis of a specialized repertoire of mRNAs and, together with other initiation factors, stimulates binding of mRNA and methionyl-tRNAi to the 40S ribosome. The eIF-3 complex specifically targets and initiates translation of a subset of mRNAs involved in cell proliferation.</text>
</comment>
<comment type="similarity">
    <text evidence="5">Belongs to the eIF-3 subunit M family.</text>
</comment>
<dbReference type="GO" id="GO:0071541">
    <property type="term" value="C:eukaryotic translation initiation factor 3 complex, eIF3m"/>
    <property type="evidence" value="ECO:0007669"/>
    <property type="project" value="UniProtKB-UniRule"/>
</dbReference>
<dbReference type="GO" id="GO:0001732">
    <property type="term" value="P:formation of cytoplasmic translation initiation complex"/>
    <property type="evidence" value="ECO:0007669"/>
    <property type="project" value="UniProtKB-UniRule"/>
</dbReference>
<dbReference type="Proteomes" id="UP001189624">
    <property type="component" value="Chromosome 10"/>
</dbReference>
<evidence type="ECO:0000256" key="3">
    <source>
        <dbReference type="ARBA" id="ARBA00022540"/>
    </source>
</evidence>
<feature type="domain" description="PCI" evidence="6">
    <location>
        <begin position="196"/>
        <end position="362"/>
    </location>
</feature>
<dbReference type="InterPro" id="IPR000717">
    <property type="entry name" value="PCI_dom"/>
</dbReference>
<dbReference type="SUPFAM" id="SSF48371">
    <property type="entry name" value="ARM repeat"/>
    <property type="match status" value="1"/>
</dbReference>
<evidence type="ECO:0000313" key="7">
    <source>
        <dbReference type="EMBL" id="CAJ1977912.1"/>
    </source>
</evidence>
<organism evidence="7 8">
    <name type="scientific">Sphenostylis stenocarpa</name>
    <dbReference type="NCBI Taxonomy" id="92480"/>
    <lineage>
        <taxon>Eukaryota</taxon>
        <taxon>Viridiplantae</taxon>
        <taxon>Streptophyta</taxon>
        <taxon>Embryophyta</taxon>
        <taxon>Tracheophyta</taxon>
        <taxon>Spermatophyta</taxon>
        <taxon>Magnoliopsida</taxon>
        <taxon>eudicotyledons</taxon>
        <taxon>Gunneridae</taxon>
        <taxon>Pentapetalae</taxon>
        <taxon>rosids</taxon>
        <taxon>fabids</taxon>
        <taxon>Fabales</taxon>
        <taxon>Fabaceae</taxon>
        <taxon>Papilionoideae</taxon>
        <taxon>50 kb inversion clade</taxon>
        <taxon>NPAAA clade</taxon>
        <taxon>indigoferoid/millettioid clade</taxon>
        <taxon>Phaseoleae</taxon>
        <taxon>Sphenostylis</taxon>
    </lineage>
</organism>
<dbReference type="InterPro" id="IPR045237">
    <property type="entry name" value="COPS7/eIF3m"/>
</dbReference>
<protein>
    <recommendedName>
        <fullName evidence="5">Eukaryotic translation initiation factor 3 subunit M</fullName>
        <shortName evidence="5">eIF3m</shortName>
    </recommendedName>
</protein>
<dbReference type="Pfam" id="PF01399">
    <property type="entry name" value="PCI"/>
    <property type="match status" value="1"/>
</dbReference>
<keyword evidence="2 5" id="KW-0963">Cytoplasm</keyword>
<name>A0AA87B895_9FABA</name>
<dbReference type="Pfam" id="PF18005">
    <property type="entry name" value="eIF3m_C_helix"/>
    <property type="match status" value="1"/>
</dbReference>
<evidence type="ECO:0000256" key="4">
    <source>
        <dbReference type="ARBA" id="ARBA00022917"/>
    </source>
</evidence>
<keyword evidence="3 5" id="KW-0396">Initiation factor</keyword>
<dbReference type="InterPro" id="IPR040750">
    <property type="entry name" value="eIF3m_C_helix"/>
</dbReference>
<dbReference type="InterPro" id="IPR027528">
    <property type="entry name" value="eIF3m"/>
</dbReference>
<dbReference type="AlphaFoldDB" id="A0AA87B895"/>
<dbReference type="Gramene" id="rna-AYBTSS11_LOCUS30083">
    <property type="protein sequence ID" value="CAJ1977912.1"/>
    <property type="gene ID" value="gene-AYBTSS11_LOCUS30083"/>
</dbReference>
<keyword evidence="4 5" id="KW-0648">Protein biosynthesis</keyword>